<dbReference type="eggNOG" id="COG1091">
    <property type="taxonomic scope" value="Bacteria"/>
</dbReference>
<sequence>MPRLLLTGVSGLLGYHVAFQALDSWEVRAIAGRRPLSIKVPAMALDLATAGAEIYRQLLEQIQPQAVIHCAAMSESAQCEQAPERAFQVNVEATDHLARAAARVGSRFIFVSTDLVFDGRAAPYTEASPTGPLGCYARTKRLAEERVLGYSNALVVRTSLLLGPSPSGERSVEERLGAQLRSGKPAQLFTDEYRSPIHAADLAAALLELAWGNYCGLLHVGGRACVSRYELGWLLARHFGWDARLIAPALGRDFPSEPPRPANVCLDSRRAYELLARSPRPLAQIYPPL</sequence>
<protein>
    <submittedName>
        <fullName evidence="2">dTDP-4-dehydrorhamnose reductase</fullName>
        <ecNumber evidence="2">1.1.1.133</ecNumber>
    </submittedName>
</protein>
<dbReference type="UniPathway" id="UPA00124"/>
<feature type="domain" description="RmlD-like substrate binding" evidence="1">
    <location>
        <begin position="3"/>
        <end position="278"/>
    </location>
</feature>
<evidence type="ECO:0000259" key="1">
    <source>
        <dbReference type="Pfam" id="PF04321"/>
    </source>
</evidence>
<reference evidence="2 3" key="1">
    <citation type="journal article" date="2013" name="PLoS ONE">
        <title>Cultivation and Complete Genome Sequencing of Gloeobacter kilaueensis sp. nov., from a Lava Cave in Kilauea Caldera, Hawai'i.</title>
        <authorList>
            <person name="Saw J.H."/>
            <person name="Schatz M."/>
            <person name="Brown M.V."/>
            <person name="Kunkel D.D."/>
            <person name="Foster J.S."/>
            <person name="Shick H."/>
            <person name="Christensen S."/>
            <person name="Hou S."/>
            <person name="Wan X."/>
            <person name="Donachie S.P."/>
        </authorList>
    </citation>
    <scope>NUCLEOTIDE SEQUENCE [LARGE SCALE GENOMIC DNA]</scope>
    <source>
        <strain evidence="3">JS</strain>
    </source>
</reference>
<dbReference type="Gene3D" id="3.40.50.720">
    <property type="entry name" value="NAD(P)-binding Rossmann-like Domain"/>
    <property type="match status" value="1"/>
</dbReference>
<dbReference type="EMBL" id="CP003587">
    <property type="protein sequence ID" value="AGY60682.1"/>
    <property type="molecule type" value="Genomic_DNA"/>
</dbReference>
<dbReference type="GO" id="GO:0019305">
    <property type="term" value="P:dTDP-rhamnose biosynthetic process"/>
    <property type="evidence" value="ECO:0007669"/>
    <property type="project" value="UniProtKB-UniPathway"/>
</dbReference>
<dbReference type="Proteomes" id="UP000017396">
    <property type="component" value="Chromosome"/>
</dbReference>
<dbReference type="STRING" id="1183438.GKIL_4436"/>
<dbReference type="PANTHER" id="PTHR43242:SF1">
    <property type="entry name" value="NAD(P)-BINDING ROSSMANN-FOLD SUPERFAMILY PROTEIN"/>
    <property type="match status" value="1"/>
</dbReference>
<dbReference type="KEGG" id="glj:GKIL_4436"/>
<keyword evidence="2" id="KW-0560">Oxidoreductase</keyword>
<dbReference type="EC" id="1.1.1.133" evidence="2"/>
<dbReference type="Pfam" id="PF04321">
    <property type="entry name" value="RmlD_sub_bind"/>
    <property type="match status" value="1"/>
</dbReference>
<evidence type="ECO:0000313" key="2">
    <source>
        <dbReference type="EMBL" id="AGY60682.1"/>
    </source>
</evidence>
<dbReference type="SUPFAM" id="SSF51735">
    <property type="entry name" value="NAD(P)-binding Rossmann-fold domains"/>
    <property type="match status" value="1"/>
</dbReference>
<gene>
    <name evidence="2" type="primary">rfbD</name>
    <name evidence="2" type="ORF">GKIL_4436</name>
</gene>
<dbReference type="PANTHER" id="PTHR43242">
    <property type="entry name" value="NAD(P)-BINDING ROSSMANN-FOLD SUPERFAMILY PROTEIN"/>
    <property type="match status" value="1"/>
</dbReference>
<dbReference type="InterPro" id="IPR029903">
    <property type="entry name" value="RmlD-like-bd"/>
</dbReference>
<dbReference type="OrthoDB" id="9803892at2"/>
<evidence type="ECO:0000313" key="3">
    <source>
        <dbReference type="Proteomes" id="UP000017396"/>
    </source>
</evidence>
<name>U5QNV5_GLOK1</name>
<dbReference type="GO" id="GO:0008831">
    <property type="term" value="F:dTDP-4-dehydrorhamnose reductase activity"/>
    <property type="evidence" value="ECO:0007669"/>
    <property type="project" value="UniProtKB-EC"/>
</dbReference>
<dbReference type="CDD" id="cd05254">
    <property type="entry name" value="dTDP_HR_like_SDR_e"/>
    <property type="match status" value="1"/>
</dbReference>
<dbReference type="RefSeq" id="WP_023176071.1">
    <property type="nucleotide sequence ID" value="NC_022600.1"/>
</dbReference>
<proteinExistence type="predicted"/>
<dbReference type="HOGENOM" id="CLU_045518_2_1_3"/>
<dbReference type="InterPro" id="IPR036291">
    <property type="entry name" value="NAD(P)-bd_dom_sf"/>
</dbReference>
<organism evidence="2 3">
    <name type="scientific">Gloeobacter kilaueensis (strain ATCC BAA-2537 / CCAP 1431/1 / ULC 316 / JS1)</name>
    <dbReference type="NCBI Taxonomy" id="1183438"/>
    <lineage>
        <taxon>Bacteria</taxon>
        <taxon>Bacillati</taxon>
        <taxon>Cyanobacteriota</taxon>
        <taxon>Cyanophyceae</taxon>
        <taxon>Gloeobacterales</taxon>
        <taxon>Gloeobacteraceae</taxon>
        <taxon>Gloeobacter</taxon>
    </lineage>
</organism>
<accession>U5QNV5</accession>
<keyword evidence="3" id="KW-1185">Reference proteome</keyword>
<dbReference type="AlphaFoldDB" id="U5QNV5"/>